<feature type="domain" description="TonB-dependent receptor-like beta-barrel" evidence="18">
    <location>
        <begin position="285"/>
        <end position="727"/>
    </location>
</feature>
<evidence type="ECO:0000256" key="14">
    <source>
        <dbReference type="PROSITE-ProRule" id="PRU01360"/>
    </source>
</evidence>
<protein>
    <submittedName>
        <fullName evidence="21">Iron complex outermembrane recepter protein</fullName>
    </submittedName>
    <submittedName>
        <fullName evidence="20">Iron complex outermembrane receptor protein</fullName>
    </submittedName>
</protein>
<keyword evidence="3 14" id="KW-0813">Transport</keyword>
<name>A0A336JH81_9BRAD</name>
<evidence type="ECO:0000256" key="5">
    <source>
        <dbReference type="ARBA" id="ARBA00022496"/>
    </source>
</evidence>
<evidence type="ECO:0000256" key="15">
    <source>
        <dbReference type="RuleBase" id="RU003357"/>
    </source>
</evidence>
<dbReference type="PANTHER" id="PTHR32552:SF68">
    <property type="entry name" value="FERRICHROME OUTER MEMBRANE TRANSPORTER_PHAGE RECEPTOR"/>
    <property type="match status" value="1"/>
</dbReference>
<dbReference type="AlphaFoldDB" id="A0A336JH81"/>
<dbReference type="GO" id="GO:0015344">
    <property type="term" value="F:siderophore uptake transmembrane transporter activity"/>
    <property type="evidence" value="ECO:0007669"/>
    <property type="project" value="TreeGrafter"/>
</dbReference>
<dbReference type="CDD" id="cd01347">
    <property type="entry name" value="ligand_gated_channel"/>
    <property type="match status" value="1"/>
</dbReference>
<evidence type="ECO:0000256" key="10">
    <source>
        <dbReference type="ARBA" id="ARBA00023077"/>
    </source>
</evidence>
<keyword evidence="8" id="KW-0408">Iron</keyword>
<evidence type="ECO:0000256" key="6">
    <source>
        <dbReference type="ARBA" id="ARBA00022692"/>
    </source>
</evidence>
<dbReference type="InterPro" id="IPR012910">
    <property type="entry name" value="Plug_dom"/>
</dbReference>
<feature type="chain" id="PRO_5016420885" evidence="17">
    <location>
        <begin position="25"/>
        <end position="756"/>
    </location>
</feature>
<dbReference type="SUPFAM" id="SSF56935">
    <property type="entry name" value="Porins"/>
    <property type="match status" value="1"/>
</dbReference>
<feature type="compositionally biased region" description="Low complexity" evidence="16">
    <location>
        <begin position="44"/>
        <end position="73"/>
    </location>
</feature>
<keyword evidence="5" id="KW-0410">Iron transport</keyword>
<dbReference type="GO" id="GO:0038023">
    <property type="term" value="F:signaling receptor activity"/>
    <property type="evidence" value="ECO:0007669"/>
    <property type="project" value="InterPro"/>
</dbReference>
<dbReference type="NCBIfam" id="TIGR01783">
    <property type="entry name" value="TonB-siderophor"/>
    <property type="match status" value="1"/>
</dbReference>
<evidence type="ECO:0000256" key="4">
    <source>
        <dbReference type="ARBA" id="ARBA00022452"/>
    </source>
</evidence>
<dbReference type="OrthoDB" id="9760333at2"/>
<comment type="subcellular location">
    <subcellularLocation>
        <location evidence="1 14">Cell outer membrane</location>
        <topology evidence="1 14">Multi-pass membrane protein</topology>
    </subcellularLocation>
</comment>
<dbReference type="Gene3D" id="2.170.130.10">
    <property type="entry name" value="TonB-dependent receptor, plug domain"/>
    <property type="match status" value="1"/>
</dbReference>
<evidence type="ECO:0000256" key="2">
    <source>
        <dbReference type="ARBA" id="ARBA00009810"/>
    </source>
</evidence>
<evidence type="ECO:0000256" key="12">
    <source>
        <dbReference type="ARBA" id="ARBA00023170"/>
    </source>
</evidence>
<keyword evidence="7 17" id="KW-0732">Signal</keyword>
<dbReference type="Pfam" id="PF00593">
    <property type="entry name" value="TonB_dep_Rec_b-barrel"/>
    <property type="match status" value="1"/>
</dbReference>
<organism evidence="21 22">
    <name type="scientific">Rhodopseudomonas pentothenatexigens</name>
    <dbReference type="NCBI Taxonomy" id="999699"/>
    <lineage>
        <taxon>Bacteria</taxon>
        <taxon>Pseudomonadati</taxon>
        <taxon>Pseudomonadota</taxon>
        <taxon>Alphaproteobacteria</taxon>
        <taxon>Hyphomicrobiales</taxon>
        <taxon>Nitrobacteraceae</taxon>
        <taxon>Rhodopseudomonas</taxon>
    </lineage>
</organism>
<evidence type="ECO:0000256" key="17">
    <source>
        <dbReference type="SAM" id="SignalP"/>
    </source>
</evidence>
<evidence type="ECO:0000313" key="21">
    <source>
        <dbReference type="EMBL" id="SSW89110.1"/>
    </source>
</evidence>
<evidence type="ECO:0000256" key="9">
    <source>
        <dbReference type="ARBA" id="ARBA00023065"/>
    </source>
</evidence>
<dbReference type="InterPro" id="IPR037066">
    <property type="entry name" value="Plug_dom_sf"/>
</dbReference>
<dbReference type="Proteomes" id="UP000256343">
    <property type="component" value="Unassembled WGS sequence"/>
</dbReference>
<keyword evidence="13 14" id="KW-0998">Cell outer membrane</keyword>
<dbReference type="InterPro" id="IPR010105">
    <property type="entry name" value="TonB_sidphr_rcpt"/>
</dbReference>
<dbReference type="PANTHER" id="PTHR32552">
    <property type="entry name" value="FERRICHROME IRON RECEPTOR-RELATED"/>
    <property type="match status" value="1"/>
</dbReference>
<evidence type="ECO:0000256" key="1">
    <source>
        <dbReference type="ARBA" id="ARBA00004571"/>
    </source>
</evidence>
<keyword evidence="11 14" id="KW-0472">Membrane</keyword>
<gene>
    <name evidence="20" type="ORF">BJ125_101226</name>
    <name evidence="21" type="ORF">SAMN05892882_101226</name>
</gene>
<evidence type="ECO:0000313" key="23">
    <source>
        <dbReference type="Proteomes" id="UP000256343"/>
    </source>
</evidence>
<evidence type="ECO:0000313" key="22">
    <source>
        <dbReference type="Proteomes" id="UP000252631"/>
    </source>
</evidence>
<accession>A0A336JH81</accession>
<reference evidence="20 23" key="2">
    <citation type="submission" date="2018-07" db="EMBL/GenBank/DDBJ databases">
        <title>Genomic Encyclopedia of Archaeal and Bacterial Type Strains, Phase II (KMG-II): from individual species to whole genera.</title>
        <authorList>
            <person name="Goeker M."/>
        </authorList>
    </citation>
    <scope>NUCLEOTIDE SEQUENCE [LARGE SCALE GENOMIC DNA]</scope>
    <source>
        <strain evidence="20 23">JA575</strain>
    </source>
</reference>
<dbReference type="GO" id="GO:0009279">
    <property type="term" value="C:cell outer membrane"/>
    <property type="evidence" value="ECO:0007669"/>
    <property type="project" value="UniProtKB-SubCell"/>
</dbReference>
<evidence type="ECO:0000256" key="16">
    <source>
        <dbReference type="SAM" id="MobiDB-lite"/>
    </source>
</evidence>
<keyword evidence="12 20" id="KW-0675">Receptor</keyword>
<dbReference type="InterPro" id="IPR000531">
    <property type="entry name" value="Beta-barrel_TonB"/>
</dbReference>
<comment type="similarity">
    <text evidence="2 14 15">Belongs to the TonB-dependent receptor family.</text>
</comment>
<evidence type="ECO:0000256" key="11">
    <source>
        <dbReference type="ARBA" id="ARBA00023136"/>
    </source>
</evidence>
<dbReference type="InterPro" id="IPR039426">
    <property type="entry name" value="TonB-dep_rcpt-like"/>
</dbReference>
<dbReference type="Gene3D" id="2.40.170.20">
    <property type="entry name" value="TonB-dependent receptor, beta-barrel domain"/>
    <property type="match status" value="1"/>
</dbReference>
<dbReference type="InterPro" id="IPR036942">
    <property type="entry name" value="Beta-barrel_TonB_sf"/>
</dbReference>
<evidence type="ECO:0000256" key="13">
    <source>
        <dbReference type="ARBA" id="ARBA00023237"/>
    </source>
</evidence>
<keyword evidence="10 15" id="KW-0798">TonB box</keyword>
<proteinExistence type="inferred from homology"/>
<dbReference type="Pfam" id="PF07715">
    <property type="entry name" value="Plug"/>
    <property type="match status" value="1"/>
</dbReference>
<feature type="region of interest" description="Disordered" evidence="16">
    <location>
        <begin position="37"/>
        <end position="83"/>
    </location>
</feature>
<keyword evidence="4 14" id="KW-1134">Transmembrane beta strand</keyword>
<keyword evidence="23" id="KW-1185">Reference proteome</keyword>
<feature type="signal peptide" evidence="17">
    <location>
        <begin position="1"/>
        <end position="24"/>
    </location>
</feature>
<evidence type="ECO:0000256" key="8">
    <source>
        <dbReference type="ARBA" id="ARBA00023004"/>
    </source>
</evidence>
<dbReference type="RefSeq" id="WP_114356280.1">
    <property type="nucleotide sequence ID" value="NZ_QRDT01000001.1"/>
</dbReference>
<dbReference type="GO" id="GO:0015891">
    <property type="term" value="P:siderophore transport"/>
    <property type="evidence" value="ECO:0007669"/>
    <property type="project" value="InterPro"/>
</dbReference>
<keyword evidence="9" id="KW-0406">Ion transport</keyword>
<keyword evidence="6 14" id="KW-0812">Transmembrane</keyword>
<evidence type="ECO:0000256" key="7">
    <source>
        <dbReference type="ARBA" id="ARBA00022729"/>
    </source>
</evidence>
<dbReference type="EMBL" id="UFQQ01000001">
    <property type="protein sequence ID" value="SSW89110.1"/>
    <property type="molecule type" value="Genomic_DNA"/>
</dbReference>
<dbReference type="Proteomes" id="UP000252631">
    <property type="component" value="Unassembled WGS sequence"/>
</dbReference>
<dbReference type="EMBL" id="QRDT01000001">
    <property type="protein sequence ID" value="RED42509.1"/>
    <property type="molecule type" value="Genomic_DNA"/>
</dbReference>
<evidence type="ECO:0000259" key="18">
    <source>
        <dbReference type="Pfam" id="PF00593"/>
    </source>
</evidence>
<reference evidence="21 22" key="1">
    <citation type="submission" date="2017-08" db="EMBL/GenBank/DDBJ databases">
        <authorList>
            <person name="de Groot N.N."/>
        </authorList>
    </citation>
    <scope>NUCLEOTIDE SEQUENCE [LARGE SCALE GENOMIC DNA]</scope>
    <source>
        <strain evidence="21 22">JA575</strain>
    </source>
</reference>
<evidence type="ECO:0000259" key="19">
    <source>
        <dbReference type="Pfam" id="PF07715"/>
    </source>
</evidence>
<dbReference type="FunFam" id="2.170.130.10:FF:000001">
    <property type="entry name" value="Catecholate siderophore TonB-dependent receptor"/>
    <property type="match status" value="1"/>
</dbReference>
<dbReference type="PROSITE" id="PS52016">
    <property type="entry name" value="TONB_DEPENDENT_REC_3"/>
    <property type="match status" value="1"/>
</dbReference>
<evidence type="ECO:0000256" key="3">
    <source>
        <dbReference type="ARBA" id="ARBA00022448"/>
    </source>
</evidence>
<feature type="domain" description="TonB-dependent receptor plug" evidence="19">
    <location>
        <begin position="110"/>
        <end position="212"/>
    </location>
</feature>
<sequence>MKLQTRQSIKQTLLLCTVSLLALATYGSHEARAQSNLPAVTVDAPQQQQRARSAPVASSRTTARAARVTRAARNPPQAAPTASVNERIYAGDHGYVAGQASSASKTNTPLIDTPRSVSVVDRKELDDRGVTSIPEAVRYSAGVTTGAFGYDPRFDQIYIRGFATTTLGDFRDGLKQFPAGFSTFRTEPYQLDRVEIIKGPAAVLYGQSVPGGLVDRRSKFPVDNQVNEIAIQAGTFDRFQTAFDIGGAANPDKSLLYRLVGVARSGETNFDVADQRLMLAPSLTWRPTADTTLTTYALLQKDETDASVAALNRNGKLLTVDGQYLRASDPKYDYLKLQQVQTGYKLEHRFDEVFTFRQHTRFSNLKTDSRYLSGSFANSTTSIYNRAAYAVGDEQTSWQTDNNLQADFVTGPVAHRVLAGLNYDHNVWDFEFGGSAVQAIYALDITKPTYGIAGATPAYTSGSRATQQQVGLYLQDQMRFGGWHLSLAGRHDWADQTRINTYTNAVTGQRNDSAFSYSAGLLYHFDSGVAPYVSYATSFQPSTSLAIDGSVLAPSEGEQFEGGVKYQPRSDVLLTASVYDLREKNAAKLAGYVNGIAYYASVGEIHVQGVELEARARLTPELETVTAYTFADAEITKTTVASELNKVPAVTPRHTASSWLNYTFLNGPLDGLGLGAGVRYIDSTWTSNANTDRNAGYTLVDLAMRYDLGKLARQFAGFQAQVNANNIADEQIAVCNAGYCYLSQGRTVIGTLRYRW</sequence>
<evidence type="ECO:0000313" key="20">
    <source>
        <dbReference type="EMBL" id="RED42509.1"/>
    </source>
</evidence>